<dbReference type="EMBL" id="JAGSOG010000050">
    <property type="protein sequence ID" value="MBR7834182.1"/>
    <property type="molecule type" value="Genomic_DNA"/>
</dbReference>
<protein>
    <recommendedName>
        <fullName evidence="4">Secreted protein</fullName>
    </recommendedName>
</protein>
<comment type="caution">
    <text evidence="2">The sequence shown here is derived from an EMBL/GenBank/DDBJ whole genome shotgun (WGS) entry which is preliminary data.</text>
</comment>
<keyword evidence="1" id="KW-0732">Signal</keyword>
<organism evidence="2 3">
    <name type="scientific">Actinospica durhamensis</name>
    <dbReference type="NCBI Taxonomy" id="1508375"/>
    <lineage>
        <taxon>Bacteria</taxon>
        <taxon>Bacillati</taxon>
        <taxon>Actinomycetota</taxon>
        <taxon>Actinomycetes</taxon>
        <taxon>Catenulisporales</taxon>
        <taxon>Actinospicaceae</taxon>
        <taxon>Actinospica</taxon>
    </lineage>
</organism>
<dbReference type="Proteomes" id="UP000675781">
    <property type="component" value="Unassembled WGS sequence"/>
</dbReference>
<gene>
    <name evidence="2" type="ORF">KDL01_12980</name>
</gene>
<evidence type="ECO:0000313" key="3">
    <source>
        <dbReference type="Proteomes" id="UP000675781"/>
    </source>
</evidence>
<dbReference type="AlphaFoldDB" id="A0A941EM34"/>
<sequence length="141" mass="14510">MRRITAVAVTLAAAGAIATFSTGAASAATGNCPDGHGGCSEPGWYTVSGSTGNLAVQNTDGVNNVIGGIPNGAPVGVLCQRNNGSTDPYDGLYSKTWDYVEAYFNGGWNYGWVYDHYVTTAAQDSNGWSVTVVCGFTNNPG</sequence>
<reference evidence="2" key="1">
    <citation type="submission" date="2021-04" db="EMBL/GenBank/DDBJ databases">
        <title>Genome based classification of Actinospica acidithermotolerans sp. nov., an actinobacterium isolated from an Indonesian hot spring.</title>
        <authorList>
            <person name="Kusuma A.B."/>
            <person name="Putra K.E."/>
            <person name="Nafisah S."/>
            <person name="Loh J."/>
            <person name="Nouioui I."/>
            <person name="Goodfellow M."/>
        </authorList>
    </citation>
    <scope>NUCLEOTIDE SEQUENCE</scope>
    <source>
        <strain evidence="2">CSCA 57</strain>
    </source>
</reference>
<keyword evidence="3" id="KW-1185">Reference proteome</keyword>
<feature type="signal peptide" evidence="1">
    <location>
        <begin position="1"/>
        <end position="27"/>
    </location>
</feature>
<evidence type="ECO:0008006" key="4">
    <source>
        <dbReference type="Google" id="ProtNLM"/>
    </source>
</evidence>
<evidence type="ECO:0000256" key="1">
    <source>
        <dbReference type="SAM" id="SignalP"/>
    </source>
</evidence>
<dbReference type="RefSeq" id="WP_212528703.1">
    <property type="nucleotide sequence ID" value="NZ_JAGSOG010000050.1"/>
</dbReference>
<evidence type="ECO:0000313" key="2">
    <source>
        <dbReference type="EMBL" id="MBR7834182.1"/>
    </source>
</evidence>
<name>A0A941EM34_9ACTN</name>
<accession>A0A941EM34</accession>
<proteinExistence type="predicted"/>
<feature type="chain" id="PRO_5036737853" description="Secreted protein" evidence="1">
    <location>
        <begin position="28"/>
        <end position="141"/>
    </location>
</feature>